<dbReference type="Pfam" id="PF05157">
    <property type="entry name" value="MshEN"/>
    <property type="match status" value="1"/>
</dbReference>
<dbReference type="PANTHER" id="PTHR30258">
    <property type="entry name" value="TYPE II SECRETION SYSTEM PROTEIN GSPE-RELATED"/>
    <property type="match status" value="1"/>
</dbReference>
<dbReference type="FunFam" id="3.30.450.90:FF:000001">
    <property type="entry name" value="Type II secretion system ATPase GspE"/>
    <property type="match status" value="1"/>
</dbReference>
<dbReference type="InterPro" id="IPR001482">
    <property type="entry name" value="T2SS/T4SS_dom"/>
</dbReference>
<dbReference type="CDD" id="cd01129">
    <property type="entry name" value="PulE-GspE-like"/>
    <property type="match status" value="1"/>
</dbReference>
<dbReference type="GO" id="GO:0005524">
    <property type="term" value="F:ATP binding"/>
    <property type="evidence" value="ECO:0007669"/>
    <property type="project" value="UniProtKB-KW"/>
</dbReference>
<dbReference type="Pfam" id="PF00437">
    <property type="entry name" value="T2SSE"/>
    <property type="match status" value="1"/>
</dbReference>
<dbReference type="Gene3D" id="3.40.50.300">
    <property type="entry name" value="P-loop containing nucleotide triphosphate hydrolases"/>
    <property type="match status" value="1"/>
</dbReference>
<dbReference type="FunFam" id="3.40.50.300:FF:000398">
    <property type="entry name" value="Type IV pilus assembly ATPase PilB"/>
    <property type="match status" value="1"/>
</dbReference>
<feature type="domain" description="Type II secretion system protein GspE N-terminal" evidence="5">
    <location>
        <begin position="72"/>
        <end position="160"/>
    </location>
</feature>
<dbReference type="SUPFAM" id="SSF160246">
    <property type="entry name" value="EspE N-terminal domain-like"/>
    <property type="match status" value="1"/>
</dbReference>
<dbReference type="PATRIC" id="fig|1618357.3.peg.643"/>
<dbReference type="PANTHER" id="PTHR30258:SF3">
    <property type="entry name" value="SLL1921 PROTEIN"/>
    <property type="match status" value="1"/>
</dbReference>
<evidence type="ECO:0000313" key="6">
    <source>
        <dbReference type="EMBL" id="KKU56112.1"/>
    </source>
</evidence>
<dbReference type="Gene3D" id="3.30.300.160">
    <property type="entry name" value="Type II secretion system, protein E, N-terminal domain"/>
    <property type="match status" value="1"/>
</dbReference>
<keyword evidence="2" id="KW-0547">Nucleotide-binding</keyword>
<dbReference type="GO" id="GO:0016887">
    <property type="term" value="F:ATP hydrolysis activity"/>
    <property type="evidence" value="ECO:0007669"/>
    <property type="project" value="TreeGrafter"/>
</dbReference>
<reference evidence="6 7" key="1">
    <citation type="journal article" date="2015" name="Nature">
        <title>rRNA introns, odd ribosomes, and small enigmatic genomes across a large radiation of phyla.</title>
        <authorList>
            <person name="Brown C.T."/>
            <person name="Hug L.A."/>
            <person name="Thomas B.C."/>
            <person name="Sharon I."/>
            <person name="Castelle C.J."/>
            <person name="Singh A."/>
            <person name="Wilkins M.J."/>
            <person name="Williams K.H."/>
            <person name="Banfield J.F."/>
        </authorList>
    </citation>
    <scope>NUCLEOTIDE SEQUENCE [LARGE SCALE GENOMIC DNA]</scope>
</reference>
<evidence type="ECO:0000256" key="1">
    <source>
        <dbReference type="ARBA" id="ARBA00006611"/>
    </source>
</evidence>
<dbReference type="InterPro" id="IPR007831">
    <property type="entry name" value="T2SS_GspE_N"/>
</dbReference>
<comment type="similarity">
    <text evidence="1">Belongs to the GSP E family.</text>
</comment>
<name>A0A0G1RGD9_9BACT</name>
<sequence length="590" mass="64089">MAPAQKAPGAGGESQVAEVLDVLVKLGKLKAEDREKARMAYVTTGMVPEMWVVKEGLVDEGEMMKAKAKARNLPFVSLADKAIAPVAMGYIDRNLAERLEAMPFDYKPTTGELAVAMANPWDLAAIEFLEKKTGAKIKVYAAERTDVKAAIDSNYQQSLSTEVTAALKEAGGASGETAKSVGFRKGAELKEKAPVASIISTILEFAIKSRASDVHIEPLEERTRVRYRIDGILHEKLVLPKAIHDALVSRVKILSGMKIDEKRVPQDGRFNFQVDEEEVDLRVSTMPTVFGEKVVMRLLKKTGAVPSLPELGLRGRALKNFEEAILRPHGIILVTGPTGSGKTTTLYSVLSRINTTKVNVMTLEDPVEYQIGGVNQVQINPQAGLTFASGMRSFLRQDPNIIMVGEVRDVETAELAIQAALTGHLVFSTLHTNNASGALPRLLDMQAEAYLLASTITAIVGQRVTRRICTTCKTVYQPTAEVEQDIREILGKLWTKDPSAATGGVNSKLELSRGEGCEQCGNTGYRGRIGIFEVLPVTEKIGRLILERASAGEIEKAAVAEGMITMKQDGYMKAVEGITSIDEVLRVAQE</sequence>
<gene>
    <name evidence="6" type="ORF">UX78_C0012G0045</name>
</gene>
<dbReference type="GO" id="GO:0005886">
    <property type="term" value="C:plasma membrane"/>
    <property type="evidence" value="ECO:0007669"/>
    <property type="project" value="TreeGrafter"/>
</dbReference>
<accession>A0A0G1RGD9</accession>
<evidence type="ECO:0000256" key="2">
    <source>
        <dbReference type="ARBA" id="ARBA00022741"/>
    </source>
</evidence>
<evidence type="ECO:0000259" key="4">
    <source>
        <dbReference type="Pfam" id="PF00437"/>
    </source>
</evidence>
<dbReference type="AlphaFoldDB" id="A0A0G1RGD9"/>
<dbReference type="InterPro" id="IPR027417">
    <property type="entry name" value="P-loop_NTPase"/>
</dbReference>
<proteinExistence type="inferred from homology"/>
<dbReference type="Gene3D" id="3.30.450.90">
    <property type="match status" value="1"/>
</dbReference>
<organism evidence="6 7">
    <name type="scientific">Candidatus Amesbacteria bacterium GW2011_GWA2_47_11</name>
    <dbReference type="NCBI Taxonomy" id="1618357"/>
    <lineage>
        <taxon>Bacteria</taxon>
        <taxon>Candidatus Amesiibacteriota</taxon>
    </lineage>
</organism>
<comment type="caution">
    <text evidence="6">The sequence shown here is derived from an EMBL/GenBank/DDBJ whole genome shotgun (WGS) entry which is preliminary data.</text>
</comment>
<dbReference type="Proteomes" id="UP000034607">
    <property type="component" value="Unassembled WGS sequence"/>
</dbReference>
<keyword evidence="3" id="KW-0067">ATP-binding</keyword>
<protein>
    <submittedName>
        <fullName evidence="6">Type II secretion system protein E</fullName>
    </submittedName>
</protein>
<dbReference type="InterPro" id="IPR037257">
    <property type="entry name" value="T2SS_E_N_sf"/>
</dbReference>
<dbReference type="SUPFAM" id="SSF52540">
    <property type="entry name" value="P-loop containing nucleoside triphosphate hydrolases"/>
    <property type="match status" value="1"/>
</dbReference>
<dbReference type="EMBL" id="LCNM01000012">
    <property type="protein sequence ID" value="KKU56112.1"/>
    <property type="molecule type" value="Genomic_DNA"/>
</dbReference>
<evidence type="ECO:0000313" key="7">
    <source>
        <dbReference type="Proteomes" id="UP000034607"/>
    </source>
</evidence>
<feature type="domain" description="Bacterial type II secretion system protein E" evidence="4">
    <location>
        <begin position="189"/>
        <end position="586"/>
    </location>
</feature>
<evidence type="ECO:0000259" key="5">
    <source>
        <dbReference type="Pfam" id="PF05157"/>
    </source>
</evidence>
<evidence type="ECO:0000256" key="3">
    <source>
        <dbReference type="ARBA" id="ARBA00022840"/>
    </source>
</evidence>